<evidence type="ECO:0000313" key="1">
    <source>
        <dbReference type="EMBL" id="KAG0421320.1"/>
    </source>
</evidence>
<proteinExistence type="predicted"/>
<sequence>PKDGSCDFDWGDACGYSVGNETGQWNLNRWIRIGTAASRITAVDVTTGFGAPKDGSCDFDWGDACGYNVGNETGQWNLNRWIRIGTAASRITAVDVTTGFGEEFVMAAREVLPVPPALLLLLLDDSLSSSCTSGFRHCGNLRQKLLSHSCRSCVEHVLAPRSRKRLRNDRGGGGKGIPGEVEFECSHEPGSYIGFYCAVDYVQLSDCSRPQANHNLDCDFEEGLCAWLNVEGDGVGRAEWTLGGGTTKTTLPKPSMDHTLKTANNGSYLFFSNFMKRKGTKAHVVSEAIISGSQATDCMDFWYIVAGDEGTKLRVIFEALAGFGGSLGYVALDDIKVYANESCETLPKTLPGHVEGDYIFASQATILENRGALVLTSPMVPEQTQPVCGIFRYHMFGALGAFLQISLEKNTGDGSPGSIEKHFFVDHRGRSRLCDFEYDTCQWNLGDASTGWKLQSNSLSGFHSHIRSGPPDSHSFLELQKNRATNDSVVTSPSFQGRTEAQCLKFWYRRDNVALGRIVVELVPEDGSQRNVLWEQPPYPKVDWMLARVPIAYQKEFQVVFKTNGVHPQNPGFSFGIDDLQLDPEPCRPLFECDFDEDLCGYVNDFQTAGLQWLVGTGRLSSLERPRRLSPPPSSSAEASRDIVSMKLTQVEYKDNTGIPGTLQTLDLPEGEGWQSVQLKLKPSKQSQVIVALTRGKGSDGDAAIGSISALTCDFEKGTFCGWEPSPGEMQFKLNDPANHVPPSPSSDHTLKAYK</sequence>
<name>A0AC60PKA1_IXOPE</name>
<comment type="caution">
    <text evidence="1">The sequence shown here is derived from an EMBL/GenBank/DDBJ whole genome shotgun (WGS) entry which is preliminary data.</text>
</comment>
<feature type="non-terminal residue" evidence="1">
    <location>
        <position position="755"/>
    </location>
</feature>
<dbReference type="EMBL" id="JABSTQ010010383">
    <property type="protein sequence ID" value="KAG0421320.1"/>
    <property type="molecule type" value="Genomic_DNA"/>
</dbReference>
<feature type="non-terminal residue" evidence="1">
    <location>
        <position position="1"/>
    </location>
</feature>
<reference evidence="1 2" key="1">
    <citation type="journal article" date="2020" name="Cell">
        <title>Large-Scale Comparative Analyses of Tick Genomes Elucidate Their Genetic Diversity and Vector Capacities.</title>
        <authorList>
            <consortium name="Tick Genome and Microbiome Consortium (TIGMIC)"/>
            <person name="Jia N."/>
            <person name="Wang J."/>
            <person name="Shi W."/>
            <person name="Du L."/>
            <person name="Sun Y."/>
            <person name="Zhan W."/>
            <person name="Jiang J.F."/>
            <person name="Wang Q."/>
            <person name="Zhang B."/>
            <person name="Ji P."/>
            <person name="Bell-Sakyi L."/>
            <person name="Cui X.M."/>
            <person name="Yuan T.T."/>
            <person name="Jiang B.G."/>
            <person name="Yang W.F."/>
            <person name="Lam T.T."/>
            <person name="Chang Q.C."/>
            <person name="Ding S.J."/>
            <person name="Wang X.J."/>
            <person name="Zhu J.G."/>
            <person name="Ruan X.D."/>
            <person name="Zhao L."/>
            <person name="Wei J.T."/>
            <person name="Ye R.Z."/>
            <person name="Que T.C."/>
            <person name="Du C.H."/>
            <person name="Zhou Y.H."/>
            <person name="Cheng J.X."/>
            <person name="Dai P.F."/>
            <person name="Guo W.B."/>
            <person name="Han X.H."/>
            <person name="Huang E.J."/>
            <person name="Li L.F."/>
            <person name="Wei W."/>
            <person name="Gao Y.C."/>
            <person name="Liu J.Z."/>
            <person name="Shao H.Z."/>
            <person name="Wang X."/>
            <person name="Wang C.C."/>
            <person name="Yang T.C."/>
            <person name="Huo Q.B."/>
            <person name="Li W."/>
            <person name="Chen H.Y."/>
            <person name="Chen S.E."/>
            <person name="Zhou L.G."/>
            <person name="Ni X.B."/>
            <person name="Tian J.H."/>
            <person name="Sheng Y."/>
            <person name="Liu T."/>
            <person name="Pan Y.S."/>
            <person name="Xia L.Y."/>
            <person name="Li J."/>
            <person name="Zhao F."/>
            <person name="Cao W.C."/>
        </authorList>
    </citation>
    <scope>NUCLEOTIDE SEQUENCE [LARGE SCALE GENOMIC DNA]</scope>
    <source>
        <strain evidence="1">Iper-2018</strain>
    </source>
</reference>
<gene>
    <name evidence="1" type="ORF">HPB47_002780</name>
</gene>
<dbReference type="Proteomes" id="UP000805193">
    <property type="component" value="Unassembled WGS sequence"/>
</dbReference>
<keyword evidence="2" id="KW-1185">Reference proteome</keyword>
<accession>A0AC60PKA1</accession>
<evidence type="ECO:0000313" key="2">
    <source>
        <dbReference type="Proteomes" id="UP000805193"/>
    </source>
</evidence>
<organism evidence="1 2">
    <name type="scientific">Ixodes persulcatus</name>
    <name type="common">Taiga tick</name>
    <dbReference type="NCBI Taxonomy" id="34615"/>
    <lineage>
        <taxon>Eukaryota</taxon>
        <taxon>Metazoa</taxon>
        <taxon>Ecdysozoa</taxon>
        <taxon>Arthropoda</taxon>
        <taxon>Chelicerata</taxon>
        <taxon>Arachnida</taxon>
        <taxon>Acari</taxon>
        <taxon>Parasitiformes</taxon>
        <taxon>Ixodida</taxon>
        <taxon>Ixodoidea</taxon>
        <taxon>Ixodidae</taxon>
        <taxon>Ixodinae</taxon>
        <taxon>Ixodes</taxon>
    </lineage>
</organism>
<protein>
    <submittedName>
        <fullName evidence="1">Uncharacterized protein</fullName>
    </submittedName>
</protein>